<name>A0A1I6KN48_9FIRM</name>
<dbReference type="AlphaFoldDB" id="A0A1I6KN48"/>
<reference evidence="2 3" key="1">
    <citation type="submission" date="2016-10" db="EMBL/GenBank/DDBJ databases">
        <authorList>
            <person name="de Groot N.N."/>
        </authorList>
    </citation>
    <scope>NUCLEOTIDE SEQUENCE [LARGE SCALE GENOMIC DNA]</scope>
    <source>
        <strain evidence="2 3">743A</strain>
    </source>
</reference>
<organism evidence="2 3">
    <name type="scientific">Anaeromicropila populeti</name>
    <dbReference type="NCBI Taxonomy" id="37658"/>
    <lineage>
        <taxon>Bacteria</taxon>
        <taxon>Bacillati</taxon>
        <taxon>Bacillota</taxon>
        <taxon>Clostridia</taxon>
        <taxon>Lachnospirales</taxon>
        <taxon>Lachnospiraceae</taxon>
        <taxon>Anaeromicropila</taxon>
    </lineage>
</organism>
<dbReference type="Proteomes" id="UP000199659">
    <property type="component" value="Unassembled WGS sequence"/>
</dbReference>
<protein>
    <submittedName>
        <fullName evidence="2">Uncharacterized protein</fullName>
    </submittedName>
</protein>
<dbReference type="EMBL" id="FOYZ01000009">
    <property type="protein sequence ID" value="SFR92330.1"/>
    <property type="molecule type" value="Genomic_DNA"/>
</dbReference>
<dbReference type="RefSeq" id="WP_092561337.1">
    <property type="nucleotide sequence ID" value="NZ_FOYZ01000009.1"/>
</dbReference>
<accession>A0A1I6KN48</accession>
<evidence type="ECO:0000256" key="1">
    <source>
        <dbReference type="SAM" id="Phobius"/>
    </source>
</evidence>
<gene>
    <name evidence="2" type="ORF">SAMN05661086_02537</name>
</gene>
<keyword evidence="1" id="KW-1133">Transmembrane helix</keyword>
<evidence type="ECO:0000313" key="3">
    <source>
        <dbReference type="Proteomes" id="UP000199659"/>
    </source>
</evidence>
<evidence type="ECO:0000313" key="2">
    <source>
        <dbReference type="EMBL" id="SFR92330.1"/>
    </source>
</evidence>
<keyword evidence="1" id="KW-0472">Membrane</keyword>
<feature type="transmembrane region" description="Helical" evidence="1">
    <location>
        <begin position="39"/>
        <end position="61"/>
    </location>
</feature>
<feature type="transmembrane region" description="Helical" evidence="1">
    <location>
        <begin position="13"/>
        <end position="33"/>
    </location>
</feature>
<dbReference type="STRING" id="37658.SAMN05661086_02537"/>
<sequence length="173" mass="20579">MTRREMIIRTPRVFLRIIFVLIFGTISGSFIFFEPNNQAIVITSIILLIVTISMLFLFKIIAYTFDIIKKRTITLEGTLKQLVFREDYEDRFEPIGYEMYELHVEKSDKIVFSIGSKMYINEPKADKVRCLFLEKSKELLDIEVITYVNQRSKKIIPNNRTIEKRKQLKSRKR</sequence>
<keyword evidence="3" id="KW-1185">Reference proteome</keyword>
<keyword evidence="1" id="KW-0812">Transmembrane</keyword>
<proteinExistence type="predicted"/>